<comment type="caution">
    <text evidence="12 13">Lacks conserved residue(s) required for the propagation of feature annotation.</text>
</comment>
<evidence type="ECO:0000256" key="13">
    <source>
        <dbReference type="RuleBase" id="RU361122"/>
    </source>
</evidence>
<keyword evidence="12 13" id="KW-0256">Endoplasmic reticulum</keyword>
<feature type="transmembrane region" description="Helical" evidence="12 13">
    <location>
        <begin position="47"/>
        <end position="68"/>
    </location>
</feature>
<feature type="transmembrane region" description="Helical" evidence="12 13">
    <location>
        <begin position="74"/>
        <end position="94"/>
    </location>
</feature>
<comment type="function">
    <text evidence="12 13">Catalyzes the first step of the methylation pathway of phosphatidylcholine biosynthesis, the SAM-dependent methylation of phosphatidylethanolamine (PE) to phosphatidylmonomethylethanolamine (PMME).</text>
</comment>
<accession>A0A433QQN0</accession>
<dbReference type="GO" id="GO:0005789">
    <property type="term" value="C:endoplasmic reticulum membrane"/>
    <property type="evidence" value="ECO:0007669"/>
    <property type="project" value="UniProtKB-SubCell"/>
</dbReference>
<keyword evidence="7 12" id="KW-1133">Transmembrane helix</keyword>
<feature type="transmembrane region" description="Helical" evidence="12 13">
    <location>
        <begin position="441"/>
        <end position="461"/>
    </location>
</feature>
<comment type="similarity">
    <text evidence="12 13">Belongs to the class VI-like SAM-binding methyltransferase superfamily. CHO2 family.</text>
</comment>
<feature type="transmembrane region" description="Helical" evidence="12 13">
    <location>
        <begin position="248"/>
        <end position="281"/>
    </location>
</feature>
<dbReference type="Pfam" id="PF04191">
    <property type="entry name" value="PEMT"/>
    <property type="match status" value="2"/>
</dbReference>
<evidence type="ECO:0000256" key="10">
    <source>
        <dbReference type="ARBA" id="ARBA00023209"/>
    </source>
</evidence>
<comment type="caution">
    <text evidence="15">The sequence shown here is derived from an EMBL/GenBank/DDBJ whole genome shotgun (WGS) entry which is preliminary data.</text>
</comment>
<keyword evidence="10 12" id="KW-0594">Phospholipid biosynthesis</keyword>
<evidence type="ECO:0000313" key="15">
    <source>
        <dbReference type="EMBL" id="RUS32057.1"/>
    </source>
</evidence>
<evidence type="ECO:0000256" key="1">
    <source>
        <dbReference type="ARBA" id="ARBA00004127"/>
    </source>
</evidence>
<dbReference type="UniPathway" id="UPA00753"/>
<dbReference type="HAMAP" id="MF_03217">
    <property type="entry name" value="PEMT"/>
    <property type="match status" value="1"/>
</dbReference>
<comment type="catalytic activity">
    <reaction evidence="12 13">
        <text>a 1,2-diacyl-sn-glycero-3-phosphoethanolamine + S-adenosyl-L-methionine = a 1,2-diacyl-sn-glycero-3-phospho-N-methylethanolamine + S-adenosyl-L-homocysteine + H(+)</text>
        <dbReference type="Rhea" id="RHEA:11164"/>
        <dbReference type="ChEBI" id="CHEBI:15378"/>
        <dbReference type="ChEBI" id="CHEBI:57856"/>
        <dbReference type="ChEBI" id="CHEBI:59789"/>
        <dbReference type="ChEBI" id="CHEBI:64573"/>
        <dbReference type="ChEBI" id="CHEBI:64612"/>
        <dbReference type="EC" id="2.1.1.17"/>
    </reaction>
</comment>
<keyword evidence="16" id="KW-1185">Reference proteome</keyword>
<comment type="subcellular location">
    <subcellularLocation>
        <location evidence="1">Endomembrane system</location>
        <topology evidence="1">Multi-pass membrane protein</topology>
    </subcellularLocation>
    <subcellularLocation>
        <location evidence="12 13">Endoplasmic reticulum membrane</location>
        <topology evidence="12 13">Multi-pass membrane protein</topology>
    </subcellularLocation>
</comment>
<keyword evidence="8 12" id="KW-0443">Lipid metabolism</keyword>
<evidence type="ECO:0000313" key="16">
    <source>
        <dbReference type="Proteomes" id="UP000274822"/>
    </source>
</evidence>
<dbReference type="InterPro" id="IPR016219">
    <property type="entry name" value="Phosphatid-EA_MeTrfase_fun"/>
</dbReference>
<evidence type="ECO:0000256" key="9">
    <source>
        <dbReference type="ARBA" id="ARBA00023136"/>
    </source>
</evidence>
<dbReference type="EMBL" id="RBNJ01002348">
    <property type="protein sequence ID" value="RUS32057.1"/>
    <property type="molecule type" value="Genomic_DNA"/>
</dbReference>
<feature type="transmembrane region" description="Helical" evidence="12 13">
    <location>
        <begin position="535"/>
        <end position="555"/>
    </location>
</feature>
<keyword evidence="5 12" id="KW-0949">S-adenosyl-L-methionine</keyword>
<keyword evidence="9 12" id="KW-0472">Membrane</keyword>
<feature type="transmembrane region" description="Helical" evidence="12 13">
    <location>
        <begin position="188"/>
        <end position="204"/>
    </location>
</feature>
<dbReference type="Proteomes" id="UP000274822">
    <property type="component" value="Unassembled WGS sequence"/>
</dbReference>
<evidence type="ECO:0000256" key="4">
    <source>
        <dbReference type="ARBA" id="ARBA00022679"/>
    </source>
</evidence>
<feature type="transmembrane region" description="Helical" evidence="12 13">
    <location>
        <begin position="473"/>
        <end position="494"/>
    </location>
</feature>
<dbReference type="GO" id="GO:0004608">
    <property type="term" value="F:phosphatidylethanolamine N-methyltransferase activity"/>
    <property type="evidence" value="ECO:0007669"/>
    <property type="project" value="UniProtKB-UniRule"/>
</dbReference>
<proteinExistence type="inferred from homology"/>
<dbReference type="PANTHER" id="PTHR32138:SF0">
    <property type="entry name" value="PHOSPHATIDYLETHANOLAMINE N-METHYLTRANSFERASE"/>
    <property type="match status" value="1"/>
</dbReference>
<keyword evidence="2 12" id="KW-0444">Lipid biosynthesis</keyword>
<dbReference type="GO" id="GO:0032259">
    <property type="term" value="P:methylation"/>
    <property type="evidence" value="ECO:0007669"/>
    <property type="project" value="UniProtKB-KW"/>
</dbReference>
<keyword evidence="6 12" id="KW-0812">Transmembrane</keyword>
<keyword evidence="3 12" id="KW-0489">Methyltransferase</keyword>
<dbReference type="AlphaFoldDB" id="A0A433QQN0"/>
<keyword evidence="11 12" id="KW-1208">Phospholipid metabolism</keyword>
<reference evidence="15 16" key="1">
    <citation type="journal article" date="2018" name="New Phytol.">
        <title>Phylogenomics of Endogonaceae and evolution of mycorrhizas within Mucoromycota.</title>
        <authorList>
            <person name="Chang Y."/>
            <person name="Desiro A."/>
            <person name="Na H."/>
            <person name="Sandor L."/>
            <person name="Lipzen A."/>
            <person name="Clum A."/>
            <person name="Barry K."/>
            <person name="Grigoriev I.V."/>
            <person name="Martin F.M."/>
            <person name="Stajich J.E."/>
            <person name="Smith M.E."/>
            <person name="Bonito G."/>
            <person name="Spatafora J.W."/>
        </authorList>
    </citation>
    <scope>NUCLEOTIDE SEQUENCE [LARGE SCALE GENOMIC DNA]</scope>
    <source>
        <strain evidence="15 16">AD002</strain>
    </source>
</reference>
<protein>
    <recommendedName>
        <fullName evidence="12 13">Phosphatidylethanolamine N-methyltransferase</fullName>
        <shortName evidence="12">PE methyltransferase</shortName>
        <shortName evidence="12 13">PEAMT</shortName>
        <shortName evidence="12">PEMT</shortName>
        <ecNumber evidence="12 13">2.1.1.17</ecNumber>
    </recommendedName>
</protein>
<evidence type="ECO:0000256" key="3">
    <source>
        <dbReference type="ARBA" id="ARBA00022603"/>
    </source>
</evidence>
<dbReference type="GO" id="GO:0006656">
    <property type="term" value="P:phosphatidylcholine biosynthetic process"/>
    <property type="evidence" value="ECO:0007669"/>
    <property type="project" value="UniProtKB-UniRule"/>
</dbReference>
<gene>
    <name evidence="15" type="ORF">BC938DRAFT_476363</name>
</gene>
<evidence type="ECO:0000256" key="8">
    <source>
        <dbReference type="ARBA" id="ARBA00023098"/>
    </source>
</evidence>
<comment type="pathway">
    <text evidence="12 13">Phospholipid metabolism; phosphatidylcholine biosynthesis.</text>
</comment>
<feature type="transmembrane region" description="Helical" evidence="12 13">
    <location>
        <begin position="216"/>
        <end position="236"/>
    </location>
</feature>
<feature type="transmembrane region" description="Helical" evidence="12 13">
    <location>
        <begin position="365"/>
        <end position="381"/>
    </location>
</feature>
<name>A0A433QQN0_9FUNG</name>
<evidence type="ECO:0000256" key="7">
    <source>
        <dbReference type="ARBA" id="ARBA00022989"/>
    </source>
</evidence>
<dbReference type="EC" id="2.1.1.17" evidence="12 13"/>
<dbReference type="InterPro" id="IPR007318">
    <property type="entry name" value="Phopholipid_MeTrfase"/>
</dbReference>
<evidence type="ECO:0000256" key="5">
    <source>
        <dbReference type="ARBA" id="ARBA00022691"/>
    </source>
</evidence>
<evidence type="ECO:0000256" key="11">
    <source>
        <dbReference type="ARBA" id="ARBA00023264"/>
    </source>
</evidence>
<evidence type="ECO:0000256" key="2">
    <source>
        <dbReference type="ARBA" id="ARBA00022516"/>
    </source>
</evidence>
<evidence type="ECO:0000256" key="14">
    <source>
        <dbReference type="SAM" id="MobiDB-lite"/>
    </source>
</evidence>
<feature type="region of interest" description="Disordered" evidence="14">
    <location>
        <begin position="307"/>
        <end position="336"/>
    </location>
</feature>
<evidence type="ECO:0000256" key="6">
    <source>
        <dbReference type="ARBA" id="ARBA00022692"/>
    </source>
</evidence>
<feature type="transmembrane region" description="Helical" evidence="12 13">
    <location>
        <begin position="393"/>
        <end position="413"/>
    </location>
</feature>
<dbReference type="PANTHER" id="PTHR32138">
    <property type="entry name" value="PHOSPHATIDYLETHANOLAMINE N-METHYLTRANSFERASE"/>
    <property type="match status" value="1"/>
</dbReference>
<dbReference type="Gene3D" id="2.60.40.2840">
    <property type="match status" value="1"/>
</dbReference>
<keyword evidence="4 12" id="KW-0808">Transferase</keyword>
<organism evidence="15 16">
    <name type="scientific">Jimgerdemannia flammicorona</name>
    <dbReference type="NCBI Taxonomy" id="994334"/>
    <lineage>
        <taxon>Eukaryota</taxon>
        <taxon>Fungi</taxon>
        <taxon>Fungi incertae sedis</taxon>
        <taxon>Mucoromycota</taxon>
        <taxon>Mucoromycotina</taxon>
        <taxon>Endogonomycetes</taxon>
        <taxon>Endogonales</taxon>
        <taxon>Endogonaceae</taxon>
        <taxon>Jimgerdemannia</taxon>
    </lineage>
</organism>
<evidence type="ECO:0000256" key="12">
    <source>
        <dbReference type="HAMAP-Rule" id="MF_03217"/>
    </source>
</evidence>
<dbReference type="PIRSF" id="PIRSF000383">
    <property type="entry name" value="PEAMT"/>
    <property type="match status" value="1"/>
</dbReference>
<dbReference type="PROSITE" id="PS51598">
    <property type="entry name" value="SAM_CHO2"/>
    <property type="match status" value="1"/>
</dbReference>
<feature type="compositionally biased region" description="Low complexity" evidence="14">
    <location>
        <begin position="317"/>
        <end position="333"/>
    </location>
</feature>
<sequence>MNTLRPTAPLALPANLNPTHVPPPVFRVSITHDMVSSLLDPWTAKSFFDLLTLGLMLLQISLFFLLPVYVKRGLFLIIFLVWRSAYNAGLGYLLKWQSEKKGLVALARRKGWFDEKKNPKVYRWLRRELSVKMGPDYHFESEPIEFNTWLLFRQLVDLILMNDFTTYFCFALSWINTAPQSAFPLADSLRWFGGIVLVLFNIWVKLDAHRVVKDFAWYWGDFFFLVEQSLTFDGVFEMAPHPMYSVGYVGYYGVSLICASYTVLFGSLFAHAAQFAFLAIVETPLLFHSHRPTLLPSCAADIDKTYNPPPAIPRRNTLTAPSSPTSTTSDLQPPSYPPRRILYNTYFRRDLVVFKNFDLFRSNDLYLLLIMTYASLTPFWFGGDEAAVRRFVVLQALAWRVFHTYGLGAILWGQSKNKFWTRHFVKWGGSVKDAFASWKSIYNMSLCMTYTTFFIACWKMYSLPEDWTYGNTLFRHTLGLLFIALHTWTSASIFEALGEFGWFYGDFFIDEYQSSLLYTGIYRFLNNPEKIMGHAAVWGMTLIANNWIVFALALFSQISNFLFLNYVESPHMRTLYGDQVRKEAGLTKTLKTSIATAKTALPNAIPDKLQQEMQKMIGDKPELQAYLNTTKNVERVVKETVGKVEKVVEETAGAMGGFVEAARPKLQGMVKDTRTLLENSGSKFMRPRITDDINDYDRSQYSITIIPSTTHSISASKNDDIVFNFGEPITIEWIAPESHSRKDWIGLYAVGVNTSPVFTGINSKGRWYWVSRQEDEEEEAAKLMHRNQSRRNSGEELHVQKETEVGEVLIETEGRITFSGETLPWEVGMYEFRYHHDGKHKVIVASKPFRIVVQPCTKPDDFDVIETTLLELVRTCLDHDPDLIPHSPAEEFVMLSEPHARRIVYGVKLVFGIDFAWEVVEVDMSVDKLALRIHDARRALVPFSSQARLSSQNLQLAAIHE</sequence>